<protein>
    <submittedName>
        <fullName evidence="2">Uncharacterized protein</fullName>
    </submittedName>
</protein>
<name>A0A6C0LDK9_9ZZZZ</name>
<reference evidence="2" key="1">
    <citation type="journal article" date="2020" name="Nature">
        <title>Giant virus diversity and host interactions through global metagenomics.</title>
        <authorList>
            <person name="Schulz F."/>
            <person name="Roux S."/>
            <person name="Paez-Espino D."/>
            <person name="Jungbluth S."/>
            <person name="Walsh D.A."/>
            <person name="Denef V.J."/>
            <person name="McMahon K.D."/>
            <person name="Konstantinidis K.T."/>
            <person name="Eloe-Fadrosh E.A."/>
            <person name="Kyrpides N.C."/>
            <person name="Woyke T."/>
        </authorList>
    </citation>
    <scope>NUCLEOTIDE SEQUENCE</scope>
    <source>
        <strain evidence="2">GVMAG-M-3300027791-30</strain>
    </source>
</reference>
<evidence type="ECO:0000313" key="2">
    <source>
        <dbReference type="EMBL" id="QHU28673.1"/>
    </source>
</evidence>
<feature type="coiled-coil region" evidence="1">
    <location>
        <begin position="7"/>
        <end position="34"/>
    </location>
</feature>
<organism evidence="2">
    <name type="scientific">viral metagenome</name>
    <dbReference type="NCBI Taxonomy" id="1070528"/>
    <lineage>
        <taxon>unclassified sequences</taxon>
        <taxon>metagenomes</taxon>
        <taxon>organismal metagenomes</taxon>
    </lineage>
</organism>
<proteinExistence type="predicted"/>
<evidence type="ECO:0000256" key="1">
    <source>
        <dbReference type="SAM" id="Coils"/>
    </source>
</evidence>
<keyword evidence="1" id="KW-0175">Coiled coil</keyword>
<dbReference type="EMBL" id="MN740474">
    <property type="protein sequence ID" value="QHU28673.1"/>
    <property type="molecule type" value="Genomic_DNA"/>
</dbReference>
<sequence>MSGMVSEATLNEAIDNLNKNIQNASVNLNKNIQNASFNLNQNIQNAVKNIGESNLNIINLNVDYKSEVNLLGRENTFRNVKITIKFTPYLIKENYILGYALSINDDYADPIYTGVSPTEPEKQLFQLYNLNNKINLIIVDIDDDTVQRLVWNTDKNLFEGTMEEVKEKSIEAFVGWVEMYPDL</sequence>
<dbReference type="AlphaFoldDB" id="A0A6C0LDK9"/>
<accession>A0A6C0LDK9</accession>